<organism evidence="1 2">
    <name type="scientific">Evansella tamaricis</name>
    <dbReference type="NCBI Taxonomy" id="2069301"/>
    <lineage>
        <taxon>Bacteria</taxon>
        <taxon>Bacillati</taxon>
        <taxon>Bacillota</taxon>
        <taxon>Bacilli</taxon>
        <taxon>Bacillales</taxon>
        <taxon>Bacillaceae</taxon>
        <taxon>Evansella</taxon>
    </lineage>
</organism>
<gene>
    <name evidence="1" type="ORF">KS419_16645</name>
</gene>
<keyword evidence="2" id="KW-1185">Reference proteome</keyword>
<dbReference type="Proteomes" id="UP000784880">
    <property type="component" value="Unassembled WGS sequence"/>
</dbReference>
<comment type="caution">
    <text evidence="1">The sequence shown here is derived from an EMBL/GenBank/DDBJ whole genome shotgun (WGS) entry which is preliminary data.</text>
</comment>
<proteinExistence type="predicted"/>
<dbReference type="RefSeq" id="WP_217067519.1">
    <property type="nucleotide sequence ID" value="NZ_JBHUEC010000074.1"/>
</dbReference>
<evidence type="ECO:0000313" key="1">
    <source>
        <dbReference type="EMBL" id="MBU9713358.1"/>
    </source>
</evidence>
<accession>A0ABS6JIJ6</accession>
<sequence>MGLSLDETAEDDIIEVINGISVAFDPMIHSHTKELTLELKVTPEGKGLMITGNESDCC</sequence>
<evidence type="ECO:0000313" key="2">
    <source>
        <dbReference type="Proteomes" id="UP000784880"/>
    </source>
</evidence>
<dbReference type="EMBL" id="JAHQCS010000134">
    <property type="protein sequence ID" value="MBU9713358.1"/>
    <property type="molecule type" value="Genomic_DNA"/>
</dbReference>
<name>A0ABS6JIJ6_9BACI</name>
<reference evidence="1 2" key="1">
    <citation type="submission" date="2021-06" db="EMBL/GenBank/DDBJ databases">
        <title>Bacillus sp. RD4P76, an endophyte from a halophyte.</title>
        <authorList>
            <person name="Sun J.-Q."/>
        </authorList>
    </citation>
    <scope>NUCLEOTIDE SEQUENCE [LARGE SCALE GENOMIC DNA]</scope>
    <source>
        <strain evidence="1 2">CGMCC 1.15917</strain>
    </source>
</reference>
<protein>
    <submittedName>
        <fullName evidence="1">Uncharacterized protein</fullName>
    </submittedName>
</protein>